<evidence type="ECO:0000259" key="6">
    <source>
        <dbReference type="Pfam" id="PF01728"/>
    </source>
</evidence>
<evidence type="ECO:0000256" key="2">
    <source>
        <dbReference type="ARBA" id="ARBA00029460"/>
    </source>
</evidence>
<dbReference type="CDD" id="cd00165">
    <property type="entry name" value="S4"/>
    <property type="match status" value="1"/>
</dbReference>
<proteinExistence type="inferred from homology"/>
<keyword evidence="1 3" id="KW-0694">RNA-binding</keyword>
<protein>
    <submittedName>
        <fullName evidence="7">TlyA family rRNA (Cytidine-2'-O)-methyltransferase</fullName>
    </submittedName>
</protein>
<dbReference type="SUPFAM" id="SSF55174">
    <property type="entry name" value="Alpha-L RNA-binding motif"/>
    <property type="match status" value="1"/>
</dbReference>
<feature type="domain" description="RNA-binding S4" evidence="5">
    <location>
        <begin position="52"/>
        <end position="79"/>
    </location>
</feature>
<name>A0ABQ3VPX8_9CHLR</name>
<dbReference type="Proteomes" id="UP000635565">
    <property type="component" value="Unassembled WGS sequence"/>
</dbReference>
<evidence type="ECO:0000313" key="7">
    <source>
        <dbReference type="EMBL" id="GHO87653.1"/>
    </source>
</evidence>
<dbReference type="InterPro" id="IPR002877">
    <property type="entry name" value="RNA_MeTrfase_FtsJ_dom"/>
</dbReference>
<evidence type="ECO:0000259" key="5">
    <source>
        <dbReference type="Pfam" id="PF01479"/>
    </source>
</evidence>
<dbReference type="EMBL" id="BNJJ01000018">
    <property type="protein sequence ID" value="GHO87653.1"/>
    <property type="molecule type" value="Genomic_DNA"/>
</dbReference>
<evidence type="ECO:0000313" key="8">
    <source>
        <dbReference type="Proteomes" id="UP000635565"/>
    </source>
</evidence>
<evidence type="ECO:0000256" key="1">
    <source>
        <dbReference type="ARBA" id="ARBA00022884"/>
    </source>
</evidence>
<dbReference type="Pfam" id="PF01728">
    <property type="entry name" value="FtsJ"/>
    <property type="match status" value="1"/>
</dbReference>
<comment type="caution">
    <text evidence="7">The sequence shown here is derived from an EMBL/GenBank/DDBJ whole genome shotgun (WGS) entry which is preliminary data.</text>
</comment>
<dbReference type="InterPro" id="IPR004538">
    <property type="entry name" value="Hemolysin_A/TlyA"/>
</dbReference>
<dbReference type="NCBIfam" id="TIGR00478">
    <property type="entry name" value="tly"/>
    <property type="match status" value="1"/>
</dbReference>
<gene>
    <name evidence="7" type="ORF">KSZ_56590</name>
</gene>
<dbReference type="Pfam" id="PF01479">
    <property type="entry name" value="S4"/>
    <property type="match status" value="1"/>
</dbReference>
<evidence type="ECO:0000256" key="4">
    <source>
        <dbReference type="SAM" id="MobiDB-lite"/>
    </source>
</evidence>
<accession>A0ABQ3VPX8</accession>
<feature type="compositionally biased region" description="Basic and acidic residues" evidence="4">
    <location>
        <begin position="7"/>
        <end position="19"/>
    </location>
</feature>
<dbReference type="InterPro" id="IPR047048">
    <property type="entry name" value="TlyA"/>
</dbReference>
<reference evidence="7 8" key="1">
    <citation type="journal article" date="2021" name="Int. J. Syst. Evol. Microbiol.">
        <title>Reticulibacter mediterranei gen. nov., sp. nov., within the new family Reticulibacteraceae fam. nov., and Ktedonospora formicarum gen. nov., sp. nov., Ktedonobacter robiniae sp. nov., Dictyobacter formicarum sp. nov. and Dictyobacter arantiisoli sp. nov., belonging to the class Ktedonobacteria.</title>
        <authorList>
            <person name="Yabe S."/>
            <person name="Zheng Y."/>
            <person name="Wang C.M."/>
            <person name="Sakai Y."/>
            <person name="Abe K."/>
            <person name="Yokota A."/>
            <person name="Donadio S."/>
            <person name="Cavaletti L."/>
            <person name="Monciardini P."/>
        </authorList>
    </citation>
    <scope>NUCLEOTIDE SEQUENCE [LARGE SCALE GENOMIC DNA]</scope>
    <source>
        <strain evidence="7 8">SOSP1-9</strain>
    </source>
</reference>
<sequence length="302" mass="32308">MPPQFPQREERNVSSHEGSHYSASQVKKTKQKRKFSLAALLVERGHFACLDEAERWVMAGKILVNGQRFDKPGMLVPQNVTIRILGKARYASRAGYKLEAALAHFAINPVGCIALDCGASTGGFTDCLLQHGAAFVYAVDAGHGQLIGRLRSDPRVRNLERTNLSDLTAMQLSSRPTLITLDLSYLSLTQALPVAAAVLAPAGQILTLVKPLFEVANSQARQTGQIDDPQLLVAALEQVIQAGAACGLALQGVAKLALLPRHGVHEFVASFLRGSHMPPGCPDGQTLLAIINGQGIGRVSPE</sequence>
<dbReference type="PROSITE" id="PS50889">
    <property type="entry name" value="S4"/>
    <property type="match status" value="1"/>
</dbReference>
<dbReference type="Gene3D" id="3.40.50.150">
    <property type="entry name" value="Vaccinia Virus protein VP39"/>
    <property type="match status" value="1"/>
</dbReference>
<dbReference type="InterPro" id="IPR036986">
    <property type="entry name" value="S4_RNA-bd_sf"/>
</dbReference>
<dbReference type="SUPFAM" id="SSF53335">
    <property type="entry name" value="S-adenosyl-L-methionine-dependent methyltransferases"/>
    <property type="match status" value="1"/>
</dbReference>
<keyword evidence="8" id="KW-1185">Reference proteome</keyword>
<dbReference type="Gene3D" id="3.10.290.10">
    <property type="entry name" value="RNA-binding S4 domain"/>
    <property type="match status" value="1"/>
</dbReference>
<dbReference type="PANTHER" id="PTHR32319">
    <property type="entry name" value="BACTERIAL HEMOLYSIN-LIKE PROTEIN"/>
    <property type="match status" value="1"/>
</dbReference>
<feature type="region of interest" description="Disordered" evidence="4">
    <location>
        <begin position="1"/>
        <end position="27"/>
    </location>
</feature>
<organism evidence="7 8">
    <name type="scientific">Dictyobacter formicarum</name>
    <dbReference type="NCBI Taxonomy" id="2778368"/>
    <lineage>
        <taxon>Bacteria</taxon>
        <taxon>Bacillati</taxon>
        <taxon>Chloroflexota</taxon>
        <taxon>Ktedonobacteria</taxon>
        <taxon>Ktedonobacterales</taxon>
        <taxon>Dictyobacteraceae</taxon>
        <taxon>Dictyobacter</taxon>
    </lineage>
</organism>
<evidence type="ECO:0000256" key="3">
    <source>
        <dbReference type="PROSITE-ProRule" id="PRU00182"/>
    </source>
</evidence>
<comment type="similarity">
    <text evidence="2">Belongs to the TlyA family.</text>
</comment>
<dbReference type="PANTHER" id="PTHR32319:SF0">
    <property type="entry name" value="BACTERIAL HEMOLYSIN-LIKE PROTEIN"/>
    <property type="match status" value="1"/>
</dbReference>
<dbReference type="InterPro" id="IPR002942">
    <property type="entry name" value="S4_RNA-bd"/>
</dbReference>
<dbReference type="InterPro" id="IPR029063">
    <property type="entry name" value="SAM-dependent_MTases_sf"/>
</dbReference>
<feature type="domain" description="Ribosomal RNA methyltransferase FtsJ" evidence="6">
    <location>
        <begin position="90"/>
        <end position="249"/>
    </location>
</feature>